<feature type="transmembrane region" description="Helical" evidence="3">
    <location>
        <begin position="1050"/>
        <end position="1068"/>
    </location>
</feature>
<protein>
    <submittedName>
        <fullName evidence="6">CHAT domain-containing protein</fullName>
    </submittedName>
</protein>
<dbReference type="SMART" id="SM00028">
    <property type="entry name" value="TPR"/>
    <property type="match status" value="6"/>
</dbReference>
<keyword evidence="3" id="KW-1133">Transmembrane helix</keyword>
<evidence type="ECO:0000313" key="7">
    <source>
        <dbReference type="Proteomes" id="UP000447545"/>
    </source>
</evidence>
<dbReference type="AlphaFoldDB" id="A0A7K1GBZ3"/>
<dbReference type="EMBL" id="WJYA01000004">
    <property type="protein sequence ID" value="MTE26683.1"/>
    <property type="molecule type" value="Genomic_DNA"/>
</dbReference>
<dbReference type="InterPro" id="IPR024983">
    <property type="entry name" value="CHAT_dom"/>
</dbReference>
<dbReference type="PANTHER" id="PTHR10098">
    <property type="entry name" value="RAPSYN-RELATED"/>
    <property type="match status" value="1"/>
</dbReference>
<proteinExistence type="predicted"/>
<evidence type="ECO:0000259" key="5">
    <source>
        <dbReference type="Pfam" id="PF12770"/>
    </source>
</evidence>
<keyword evidence="7" id="KW-1185">Reference proteome</keyword>
<feature type="coiled-coil region" evidence="2">
    <location>
        <begin position="83"/>
        <end position="110"/>
    </location>
</feature>
<evidence type="ECO:0000256" key="2">
    <source>
        <dbReference type="SAM" id="Coils"/>
    </source>
</evidence>
<feature type="repeat" description="TPR" evidence="1">
    <location>
        <begin position="457"/>
        <end position="490"/>
    </location>
</feature>
<comment type="caution">
    <text evidence="6">The sequence shown here is derived from an EMBL/GenBank/DDBJ whole genome shotgun (WGS) entry which is preliminary data.</text>
</comment>
<name>A0A7K1GBZ3_9FLAO</name>
<dbReference type="Pfam" id="PF12770">
    <property type="entry name" value="CHAT"/>
    <property type="match status" value="1"/>
</dbReference>
<dbReference type="InterPro" id="IPR011990">
    <property type="entry name" value="TPR-like_helical_dom_sf"/>
</dbReference>
<keyword evidence="4" id="KW-0732">Signal</keyword>
<keyword evidence="3" id="KW-0812">Transmembrane</keyword>
<accession>A0A7K1GBZ3</accession>
<evidence type="ECO:0000256" key="3">
    <source>
        <dbReference type="SAM" id="Phobius"/>
    </source>
</evidence>
<organism evidence="6 7">
    <name type="scientific">Winogradskyella ouciana</name>
    <dbReference type="NCBI Taxonomy" id="2608631"/>
    <lineage>
        <taxon>Bacteria</taxon>
        <taxon>Pseudomonadati</taxon>
        <taxon>Bacteroidota</taxon>
        <taxon>Flavobacteriia</taxon>
        <taxon>Flavobacteriales</taxon>
        <taxon>Flavobacteriaceae</taxon>
        <taxon>Winogradskyella</taxon>
    </lineage>
</organism>
<reference evidence="6 7" key="1">
    <citation type="submission" date="2019-11" db="EMBL/GenBank/DDBJ databases">
        <title>Winogradskyella ouciana sp. nov., isolated from the hadal seawater of the Mariana Trench.</title>
        <authorList>
            <person name="Liu R."/>
        </authorList>
    </citation>
    <scope>NUCLEOTIDE SEQUENCE [LARGE SCALE GENOMIC DNA]</scope>
    <source>
        <strain evidence="6 7">ZXX205</strain>
    </source>
</reference>
<dbReference type="Proteomes" id="UP000447545">
    <property type="component" value="Unassembled WGS sequence"/>
</dbReference>
<feature type="signal peptide" evidence="4">
    <location>
        <begin position="1"/>
        <end position="23"/>
    </location>
</feature>
<dbReference type="SUPFAM" id="SSF48452">
    <property type="entry name" value="TPR-like"/>
    <property type="match status" value="2"/>
</dbReference>
<dbReference type="Gene3D" id="1.25.40.10">
    <property type="entry name" value="Tetratricopeptide repeat domain"/>
    <property type="match status" value="2"/>
</dbReference>
<evidence type="ECO:0000256" key="4">
    <source>
        <dbReference type="SAM" id="SignalP"/>
    </source>
</evidence>
<keyword evidence="2" id="KW-0175">Coiled coil</keyword>
<dbReference type="Pfam" id="PF13424">
    <property type="entry name" value="TPR_12"/>
    <property type="match status" value="1"/>
</dbReference>
<feature type="chain" id="PRO_5029682003" evidence="4">
    <location>
        <begin position="24"/>
        <end position="1082"/>
    </location>
</feature>
<dbReference type="PROSITE" id="PS50005">
    <property type="entry name" value="TPR"/>
    <property type="match status" value="1"/>
</dbReference>
<keyword evidence="3" id="KW-0472">Membrane</keyword>
<gene>
    <name evidence="6" type="ORF">F1003_07025</name>
</gene>
<dbReference type="Pfam" id="PF13181">
    <property type="entry name" value="TPR_8"/>
    <property type="match status" value="1"/>
</dbReference>
<keyword evidence="1" id="KW-0802">TPR repeat</keyword>
<sequence>MYMSKAFTLLLLALVGLVGSVHGQNTTEQNLKQLDKFLAEGNLKSAKAFTTKHIDSLIARKEFIKVADYVYYLGKIESKTIGNTSANKAINSFETKIESLTDNKKALRQLALETGAFYESIGDSETAKNYNHKALELTKQMPNASGRDYALVQSNLGVFYSRLGDISKGTEYHRKALKSLQSDTDSDNDSYYRTYNSMGAMMWYASKYDSAVYYFKEAEKTLKLLEKTPWNMYYRPASLNNNIAGVHSLKGDMDAAIAAMQTTVNNLSSYLKEDISDARRNNTREFLFQAIENYAGMYKDIGDFKKAHQLITYAYTQKIKHLNPESPEITKGKILLGQANLALKNYEEADRFLDEGIRAFSTNKGGNNYWLADANYHKAMLKLDTEDIVEARRHFEESEKYYKASLGNYYDEIYLDFTVNASNFYAQIGEKDKALSMATEALEYIKANQGEHTLLEYYQKLNLADIYYQLGDYENALSYCNEAIDLLDSNDFVKNSQLNNLQVETNRVSGILLKVKTELKLNPYKSIAFLKAKLVEIDNAINILEEKKSIITNDSSTAILIQDNIGVFRVAKELNLELFNLTQEEKYLEDLLGYHESMIYHKIRNRLNSTSVELTANLPSDVLEKERTLRNRLNSFLEGDANFNTFIENEKAWNSFLEELKEDHPEYYKLRYSSISQSLQNIKDKIPEASTLVRYLFIDNQLYAFVISSSKIELAPIASDNLKFKISELNAKLKQLQPSFQLQSELYNILWQPIAKHISTKRVIIIPDKELFNLSFDLLTPEPCETYSELQTNSLLAQHQISYNYSLFLIDKNSQPVGYDSNFIGFAPEFSEDMKNNYKIAIKDSVNIDYTYLKLLPQPFAKDLAESYSKFFNGDSFLNEKASKQVFTNSAKEHKIIHIGTHAESDNVSPEFSRLIFAKNTEDENNSLYTFEIYNQNLASNLAILTACETGKPTFQPGEGMISLAHAFNYAGSESILTSLWKIDEKSSSKIIENFYGHLKMGLPKDEALQKAKLDYLSTAEGRTLSPEYWAGLVLIGDASPIDFQPFNLWWIWALLFVIVLFALFFFVKNRIASKRRLRTSK</sequence>
<feature type="domain" description="CHAT" evidence="5">
    <location>
        <begin position="744"/>
        <end position="1038"/>
    </location>
</feature>
<evidence type="ECO:0000313" key="6">
    <source>
        <dbReference type="EMBL" id="MTE26683.1"/>
    </source>
</evidence>
<evidence type="ECO:0000256" key="1">
    <source>
        <dbReference type="PROSITE-ProRule" id="PRU00339"/>
    </source>
</evidence>
<dbReference type="InterPro" id="IPR019734">
    <property type="entry name" value="TPR_rpt"/>
</dbReference>